<evidence type="ECO:0000256" key="11">
    <source>
        <dbReference type="SAM" id="MobiDB-lite"/>
    </source>
</evidence>
<dbReference type="AlphaFoldDB" id="A0A444XXA6"/>
<evidence type="ECO:0000256" key="1">
    <source>
        <dbReference type="ARBA" id="ARBA00004481"/>
    </source>
</evidence>
<proteinExistence type="predicted"/>
<feature type="coiled-coil region" evidence="10">
    <location>
        <begin position="535"/>
        <end position="601"/>
    </location>
</feature>
<comment type="caution">
    <text evidence="13">The sequence shown here is derived from an EMBL/GenBank/DDBJ whole genome shotgun (WGS) entry which is preliminary data.</text>
</comment>
<keyword evidence="4" id="KW-0963">Cytoplasm</keyword>
<dbReference type="GO" id="GO:0015031">
    <property type="term" value="P:protein transport"/>
    <property type="evidence" value="ECO:0007669"/>
    <property type="project" value="UniProtKB-KW"/>
</dbReference>
<dbReference type="InterPro" id="IPR036871">
    <property type="entry name" value="PX_dom_sf"/>
</dbReference>
<protein>
    <recommendedName>
        <fullName evidence="12">PX domain-containing protein</fullName>
    </recommendedName>
</protein>
<feature type="region of interest" description="Disordered" evidence="11">
    <location>
        <begin position="254"/>
        <end position="275"/>
    </location>
</feature>
<evidence type="ECO:0000259" key="12">
    <source>
        <dbReference type="PROSITE" id="PS50195"/>
    </source>
</evidence>
<keyword evidence="6" id="KW-0653">Protein transport</keyword>
<dbReference type="PANTHER" id="PTHR46856:SF1">
    <property type="entry name" value="PX DOMAIN-CONTAINING PROTEIN EREL1-RELATED"/>
    <property type="match status" value="1"/>
</dbReference>
<feature type="compositionally biased region" description="Polar residues" evidence="11">
    <location>
        <begin position="382"/>
        <end position="391"/>
    </location>
</feature>
<dbReference type="FunFam" id="3.30.1520.10:FF:000060">
    <property type="entry name" value="Phox (PX) domain-containing protein"/>
    <property type="match status" value="1"/>
</dbReference>
<dbReference type="Pfam" id="PF00787">
    <property type="entry name" value="PX"/>
    <property type="match status" value="1"/>
</dbReference>
<evidence type="ECO:0000256" key="10">
    <source>
        <dbReference type="SAM" id="Coils"/>
    </source>
</evidence>
<evidence type="ECO:0000256" key="2">
    <source>
        <dbReference type="ARBA" id="ARBA00004514"/>
    </source>
</evidence>
<dbReference type="Gene3D" id="3.30.1520.10">
    <property type="entry name" value="Phox-like domain"/>
    <property type="match status" value="1"/>
</dbReference>
<evidence type="ECO:0000256" key="7">
    <source>
        <dbReference type="ARBA" id="ARBA00023054"/>
    </source>
</evidence>
<keyword evidence="7 10" id="KW-0175">Coiled coil</keyword>
<dbReference type="GO" id="GO:0010008">
    <property type="term" value="C:endosome membrane"/>
    <property type="evidence" value="ECO:0007669"/>
    <property type="project" value="UniProtKB-SubCell"/>
</dbReference>
<dbReference type="InterPro" id="IPR044588">
    <property type="entry name" value="EREX-like"/>
</dbReference>
<dbReference type="SMART" id="SM00312">
    <property type="entry name" value="PX"/>
    <property type="match status" value="1"/>
</dbReference>
<sequence>MMQRRSPPKHRHDGTSPLPLGMDWSPAPRKWCQLIPLLESISTLPQHWTQFSYHGSVLLKRVNPIAQNGRDTVWPHNHRTGWSYCVTIPSWVFLPKSKNSDPIVGQFYRVQVGIQSPDGITTLHVVLRRFNDFLKLFADVKKEFPRKNIPPAPPKGLMRLKSRALLEERKSSLEEWITKLLSDIDISRCAAVASFLELEAAARSSFQDASQQSSESDPDSNNRAYSVQSPLHSSLSLAAGSSSIASDYAYEPSDLGTPRIGRDDNSEGGTDDLTVDEEITNPMEKLMKYGISNIDEGLFMGQTILEQLEGLPRHKVNARHVNYVTEKEKNNGNSYNASHLANNSMELFSETEHAPVINHTRKLSSESIGSDGSSIRGSDMSNSGFRNSSGDGSHDVPGGAMVSRPTDIMGRAQSQSSGDGQIVLPLDQRNKLNRILLTMQRRLVSAKTDMEDLIVRLNQEIAAKDFLTTKVKDLEVELETTKQKSKENLQQAILIERERFTQMQWDMEELRRKSLEMEMKLKSESGGNSSENLSKDAVVQQKDVLLQNLNAAKEQLEILSKQYGELEVKSKADVKILVKEVKSLRNTQKELKKELSESVKEKCETEKLIQLERERREQTETAWRELLQKSRLLFNQLQECDVNLPSEDEDRATIKSSSSSETFNQLAASDGQIDFLIREVENLGKDYGSGASSVDKTNKIKDGILCDDEVRKIIADLFMDNVRLRKQTNRITRQAFKLDMKENDASPTENVTSI</sequence>
<dbReference type="PANTHER" id="PTHR46856">
    <property type="entry name" value="PX DOMAIN-CONTAINING PROTEIN EREL1-RELATED"/>
    <property type="match status" value="1"/>
</dbReference>
<name>A0A444XXA6_ARAHY</name>
<dbReference type="Proteomes" id="UP000289738">
    <property type="component" value="Chromosome B08"/>
</dbReference>
<evidence type="ECO:0000256" key="3">
    <source>
        <dbReference type="ARBA" id="ARBA00022448"/>
    </source>
</evidence>
<dbReference type="PROSITE" id="PS50195">
    <property type="entry name" value="PX"/>
    <property type="match status" value="1"/>
</dbReference>
<reference evidence="13 14" key="1">
    <citation type="submission" date="2019-01" db="EMBL/GenBank/DDBJ databases">
        <title>Sequencing of cultivated peanut Arachis hypogaea provides insights into genome evolution and oil improvement.</title>
        <authorList>
            <person name="Chen X."/>
        </authorList>
    </citation>
    <scope>NUCLEOTIDE SEQUENCE [LARGE SCALE GENOMIC DNA]</scope>
    <source>
        <strain evidence="14">cv. Fuhuasheng</strain>
        <tissue evidence="13">Leaves</tissue>
    </source>
</reference>
<keyword evidence="5" id="KW-0967">Endosome</keyword>
<feature type="coiled-coil region" evidence="10">
    <location>
        <begin position="464"/>
        <end position="491"/>
    </location>
</feature>
<evidence type="ECO:0000256" key="8">
    <source>
        <dbReference type="ARBA" id="ARBA00023136"/>
    </source>
</evidence>
<evidence type="ECO:0000256" key="5">
    <source>
        <dbReference type="ARBA" id="ARBA00022753"/>
    </source>
</evidence>
<comment type="subcellular location">
    <subcellularLocation>
        <location evidence="2">Cytoplasm</location>
        <location evidence="2">Cytosol</location>
    </subcellularLocation>
    <subcellularLocation>
        <location evidence="1">Endosome membrane</location>
        <topology evidence="1">Peripheral membrane protein</topology>
    </subcellularLocation>
</comment>
<evidence type="ECO:0000256" key="9">
    <source>
        <dbReference type="ARBA" id="ARBA00055681"/>
    </source>
</evidence>
<evidence type="ECO:0000256" key="4">
    <source>
        <dbReference type="ARBA" id="ARBA00022490"/>
    </source>
</evidence>
<feature type="region of interest" description="Disordered" evidence="11">
    <location>
        <begin position="1"/>
        <end position="20"/>
    </location>
</feature>
<evidence type="ECO:0000256" key="6">
    <source>
        <dbReference type="ARBA" id="ARBA00022927"/>
    </source>
</evidence>
<evidence type="ECO:0000313" key="13">
    <source>
        <dbReference type="EMBL" id="RYQ94429.1"/>
    </source>
</evidence>
<accession>A0A444XXA6</accession>
<feature type="region of interest" description="Disordered" evidence="11">
    <location>
        <begin position="207"/>
        <end position="228"/>
    </location>
</feature>
<dbReference type="EMBL" id="SDMP01000018">
    <property type="protein sequence ID" value="RYQ94429.1"/>
    <property type="molecule type" value="Genomic_DNA"/>
</dbReference>
<keyword evidence="3" id="KW-0813">Transport</keyword>
<dbReference type="STRING" id="3818.A0A444XXA6"/>
<organism evidence="13 14">
    <name type="scientific">Arachis hypogaea</name>
    <name type="common">Peanut</name>
    <dbReference type="NCBI Taxonomy" id="3818"/>
    <lineage>
        <taxon>Eukaryota</taxon>
        <taxon>Viridiplantae</taxon>
        <taxon>Streptophyta</taxon>
        <taxon>Embryophyta</taxon>
        <taxon>Tracheophyta</taxon>
        <taxon>Spermatophyta</taxon>
        <taxon>Magnoliopsida</taxon>
        <taxon>eudicotyledons</taxon>
        <taxon>Gunneridae</taxon>
        <taxon>Pentapetalae</taxon>
        <taxon>rosids</taxon>
        <taxon>fabids</taxon>
        <taxon>Fabales</taxon>
        <taxon>Fabaceae</taxon>
        <taxon>Papilionoideae</taxon>
        <taxon>50 kb inversion clade</taxon>
        <taxon>dalbergioids sensu lato</taxon>
        <taxon>Dalbergieae</taxon>
        <taxon>Pterocarpus clade</taxon>
        <taxon>Arachis</taxon>
    </lineage>
</organism>
<keyword evidence="14" id="KW-1185">Reference proteome</keyword>
<comment type="function">
    <text evidence="9">Acts as an effector of RABF2A and RABF2B. Involved in vacuolar transport of storage proteins. Regulates membrane trafficking to protein storage vacuoles (PSVs). Binds specifically to phosphatidylinositol 3-monophosphate (PtdIns3P).</text>
</comment>
<dbReference type="GO" id="GO:0035091">
    <property type="term" value="F:phosphatidylinositol binding"/>
    <property type="evidence" value="ECO:0007669"/>
    <property type="project" value="InterPro"/>
</dbReference>
<feature type="compositionally biased region" description="Low complexity" evidence="11">
    <location>
        <begin position="365"/>
        <end position="381"/>
    </location>
</feature>
<dbReference type="GO" id="GO:0005829">
    <property type="term" value="C:cytosol"/>
    <property type="evidence" value="ECO:0007669"/>
    <property type="project" value="UniProtKB-SubCell"/>
</dbReference>
<feature type="compositionally biased region" description="Basic residues" evidence="11">
    <location>
        <begin position="1"/>
        <end position="12"/>
    </location>
</feature>
<gene>
    <name evidence="13" type="ORF">Ahy_B08g089336</name>
</gene>
<feature type="domain" description="PX" evidence="12">
    <location>
        <begin position="86"/>
        <end position="203"/>
    </location>
</feature>
<dbReference type="SUPFAM" id="SSF64268">
    <property type="entry name" value="PX domain"/>
    <property type="match status" value="1"/>
</dbReference>
<keyword evidence="8" id="KW-0472">Membrane</keyword>
<dbReference type="InterPro" id="IPR001683">
    <property type="entry name" value="PX_dom"/>
</dbReference>
<feature type="region of interest" description="Disordered" evidence="11">
    <location>
        <begin position="362"/>
        <end position="405"/>
    </location>
</feature>
<evidence type="ECO:0000313" key="14">
    <source>
        <dbReference type="Proteomes" id="UP000289738"/>
    </source>
</evidence>